<dbReference type="RefSeq" id="XP_056490396.1">
    <property type="nucleotide sequence ID" value="XM_056631094.1"/>
</dbReference>
<keyword evidence="1" id="KW-0677">Repeat</keyword>
<organism evidence="5 6">
    <name type="scientific">Penicillium cosmopolitanum</name>
    <dbReference type="NCBI Taxonomy" id="1131564"/>
    <lineage>
        <taxon>Eukaryota</taxon>
        <taxon>Fungi</taxon>
        <taxon>Dikarya</taxon>
        <taxon>Ascomycota</taxon>
        <taxon>Pezizomycotina</taxon>
        <taxon>Eurotiomycetes</taxon>
        <taxon>Eurotiomycetidae</taxon>
        <taxon>Eurotiales</taxon>
        <taxon>Aspergillaceae</taxon>
        <taxon>Penicillium</taxon>
    </lineage>
</organism>
<feature type="repeat" description="ANK" evidence="3">
    <location>
        <begin position="884"/>
        <end position="921"/>
    </location>
</feature>
<evidence type="ECO:0000256" key="1">
    <source>
        <dbReference type="ARBA" id="ARBA00022737"/>
    </source>
</evidence>
<feature type="repeat" description="ANK" evidence="3">
    <location>
        <begin position="620"/>
        <end position="652"/>
    </location>
</feature>
<evidence type="ECO:0000313" key="6">
    <source>
        <dbReference type="Proteomes" id="UP001147747"/>
    </source>
</evidence>
<dbReference type="PANTHER" id="PTHR24166">
    <property type="entry name" value="ROLLING PEBBLES, ISOFORM B"/>
    <property type="match status" value="1"/>
</dbReference>
<dbReference type="Pfam" id="PF24883">
    <property type="entry name" value="NPHP3_N"/>
    <property type="match status" value="1"/>
</dbReference>
<dbReference type="PRINTS" id="PR01415">
    <property type="entry name" value="ANKYRIN"/>
</dbReference>
<gene>
    <name evidence="5" type="ORF">N7509_006457</name>
</gene>
<name>A0A9X0BB38_9EURO</name>
<dbReference type="Gene3D" id="1.25.40.20">
    <property type="entry name" value="Ankyrin repeat-containing domain"/>
    <property type="match status" value="3"/>
</dbReference>
<dbReference type="SUPFAM" id="SSF48403">
    <property type="entry name" value="Ankyrin repeat"/>
    <property type="match status" value="1"/>
</dbReference>
<feature type="repeat" description="ANK" evidence="3">
    <location>
        <begin position="653"/>
        <end position="685"/>
    </location>
</feature>
<keyword evidence="6" id="KW-1185">Reference proteome</keyword>
<dbReference type="Proteomes" id="UP001147747">
    <property type="component" value="Unassembled WGS sequence"/>
</dbReference>
<feature type="repeat" description="ANK" evidence="3">
    <location>
        <begin position="719"/>
        <end position="751"/>
    </location>
</feature>
<evidence type="ECO:0000256" key="3">
    <source>
        <dbReference type="PROSITE-ProRule" id="PRU00023"/>
    </source>
</evidence>
<dbReference type="Gene3D" id="3.40.50.300">
    <property type="entry name" value="P-loop containing nucleotide triphosphate hydrolases"/>
    <property type="match status" value="1"/>
</dbReference>
<feature type="repeat" description="ANK" evidence="3">
    <location>
        <begin position="588"/>
        <end position="610"/>
    </location>
</feature>
<feature type="repeat" description="ANK" evidence="3">
    <location>
        <begin position="686"/>
        <end position="718"/>
    </location>
</feature>
<reference evidence="5" key="2">
    <citation type="journal article" date="2023" name="IMA Fungus">
        <title>Comparative genomic study of the Penicillium genus elucidates a diverse pangenome and 15 lateral gene transfer events.</title>
        <authorList>
            <person name="Petersen C."/>
            <person name="Sorensen T."/>
            <person name="Nielsen M.R."/>
            <person name="Sondergaard T.E."/>
            <person name="Sorensen J.L."/>
            <person name="Fitzpatrick D.A."/>
            <person name="Frisvad J.C."/>
            <person name="Nielsen K.L."/>
        </authorList>
    </citation>
    <scope>NUCLEOTIDE SEQUENCE</scope>
    <source>
        <strain evidence="5">IBT 29677</strain>
    </source>
</reference>
<dbReference type="InterPro" id="IPR050889">
    <property type="entry name" value="Dendritic_Spine_Reg/Scaffold"/>
</dbReference>
<dbReference type="PROSITE" id="PS50297">
    <property type="entry name" value="ANK_REP_REGION"/>
    <property type="match status" value="10"/>
</dbReference>
<accession>A0A9X0BB38</accession>
<dbReference type="SUPFAM" id="SSF52540">
    <property type="entry name" value="P-loop containing nucleoside triphosphate hydrolases"/>
    <property type="match status" value="1"/>
</dbReference>
<dbReference type="InterPro" id="IPR056884">
    <property type="entry name" value="NPHP3-like_N"/>
</dbReference>
<feature type="domain" description="Nephrocystin 3-like N-terminal" evidence="4">
    <location>
        <begin position="32"/>
        <end position="206"/>
    </location>
</feature>
<dbReference type="EMBL" id="JAPZBU010000006">
    <property type="protein sequence ID" value="KAJ5398344.1"/>
    <property type="molecule type" value="Genomic_DNA"/>
</dbReference>
<dbReference type="OrthoDB" id="194358at2759"/>
<evidence type="ECO:0000259" key="4">
    <source>
        <dbReference type="Pfam" id="PF24883"/>
    </source>
</evidence>
<dbReference type="GeneID" id="81370074"/>
<comment type="caution">
    <text evidence="5">The sequence shown here is derived from an EMBL/GenBank/DDBJ whole genome shotgun (WGS) entry which is preliminary data.</text>
</comment>
<dbReference type="AlphaFoldDB" id="A0A9X0BB38"/>
<evidence type="ECO:0000313" key="5">
    <source>
        <dbReference type="EMBL" id="KAJ5398344.1"/>
    </source>
</evidence>
<keyword evidence="2 3" id="KW-0040">ANK repeat</keyword>
<feature type="repeat" description="ANK" evidence="3">
    <location>
        <begin position="818"/>
        <end position="850"/>
    </location>
</feature>
<feature type="repeat" description="ANK" evidence="3">
    <location>
        <begin position="785"/>
        <end position="817"/>
    </location>
</feature>
<dbReference type="InterPro" id="IPR002110">
    <property type="entry name" value="Ankyrin_rpt"/>
</dbReference>
<dbReference type="Pfam" id="PF00023">
    <property type="entry name" value="Ank"/>
    <property type="match status" value="2"/>
</dbReference>
<dbReference type="Pfam" id="PF12796">
    <property type="entry name" value="Ank_2"/>
    <property type="match status" value="3"/>
</dbReference>
<feature type="repeat" description="ANK" evidence="3">
    <location>
        <begin position="752"/>
        <end position="784"/>
    </location>
</feature>
<dbReference type="PANTHER" id="PTHR24166:SF48">
    <property type="entry name" value="PROTEIN VAPYRIN"/>
    <property type="match status" value="1"/>
</dbReference>
<dbReference type="InterPro" id="IPR027417">
    <property type="entry name" value="P-loop_NTPase"/>
</dbReference>
<dbReference type="InterPro" id="IPR036770">
    <property type="entry name" value="Ankyrin_rpt-contain_sf"/>
</dbReference>
<proteinExistence type="predicted"/>
<feature type="repeat" description="ANK" evidence="3">
    <location>
        <begin position="851"/>
        <end position="883"/>
    </location>
</feature>
<protein>
    <recommendedName>
        <fullName evidence="4">Nephrocystin 3-like N-terminal domain-containing protein</fullName>
    </recommendedName>
</protein>
<dbReference type="PROSITE" id="PS50088">
    <property type="entry name" value="ANK_REPEAT"/>
    <property type="match status" value="10"/>
</dbReference>
<sequence length="921" mass="103391">MSSERRERILDSLRFEQIYARKSGIKAAHAKTCRWLLSNAKYKEWLDPASLMQHRGFLWINGKPGAGKSTLMKFAYLNLKRQIHYKNAVIASFFFHARGHNLEKSISGMYRSLLLQLLEGYPELQSVLDDPEYFSQHETSCPSLNILKELFYSAVLSLGGRSFTCFIDALDECDEQQVVEMVQCFEDLAEQATANEISFRVCFSSRHYPHIIIRHGMRFILEEQPGHAEDLSAYAASRLVVRDPALTKELQCIILDKAAGVFMWVVLVVQILNEEERHGGMFLRKRLAEIPSSLSELFKDILGRNSGNTEALLLCLIWILYAERPLEPNEFYHAIWSGLSLKGLVDDQIPDVTPDTTDNLDNFRRYVISASKGLAETTNTKKPTVQFIHESVRDFLVKDKGLHELWPEIGYDCASPSHETLKQCCSVYLNHVSVRQRLCELPLEYDSTVQLEMSEQHPLMKYATQFILYHANLAAKVYPQDDFLSGFPMSDWIHLNNMYQQFKIRRYSPSATQFYIFAERGLSRLIRTIPRGDPQSFMKPEKYKYPFFAALASGSNDTVAAVLGLPSAVHKGIDILQGIDLKNDFKHDGRTPLSWAARNGHKNIFELLLREEDVDQREKTGQTPLMRASEGGHEALARILIEKGADIHASDQFGLTALHWAARKGNEEVARILIQKGAKLQARDQDGLTPLYWTLRKGREPVASLLIEEGADVHFRNEDGKTPLHWASKYGRETVARILIEKGADIQAIDQDGRTSLHWAAQSDCGALVKLLSQNGADIHSADNDGQTPLHLASQHGCEAAVKVLVWKEADADTSDENGKTPLHLASANSHAAVAALLILSGANINAVDQEGKTSLHLALESCCQRVAMILISRGANVLIGDKEGQTPLHCVSNRSWTSMDGHEAVVKLLIEKAADIDPRG</sequence>
<evidence type="ECO:0000256" key="2">
    <source>
        <dbReference type="ARBA" id="ARBA00023043"/>
    </source>
</evidence>
<reference evidence="5" key="1">
    <citation type="submission" date="2022-12" db="EMBL/GenBank/DDBJ databases">
        <authorList>
            <person name="Petersen C."/>
        </authorList>
    </citation>
    <scope>NUCLEOTIDE SEQUENCE</scope>
    <source>
        <strain evidence="5">IBT 29677</strain>
    </source>
</reference>
<dbReference type="SMART" id="SM00248">
    <property type="entry name" value="ANK"/>
    <property type="match status" value="11"/>
</dbReference>